<feature type="domain" description="Chromosomal replication initiator DnaA C-terminal" evidence="1">
    <location>
        <begin position="6"/>
        <end position="74"/>
    </location>
</feature>
<evidence type="ECO:0000313" key="3">
    <source>
        <dbReference type="Proteomes" id="UP000574761"/>
    </source>
</evidence>
<dbReference type="Pfam" id="PF08299">
    <property type="entry name" value="Bac_DnaA_C"/>
    <property type="match status" value="1"/>
</dbReference>
<dbReference type="EMBL" id="JACIEE010000015">
    <property type="protein sequence ID" value="MBB3980116.1"/>
    <property type="molecule type" value="Genomic_DNA"/>
</dbReference>
<dbReference type="Pfam" id="PF13936">
    <property type="entry name" value="HTH_38"/>
    <property type="match status" value="1"/>
</dbReference>
<accession>A0A7W6GLF9</accession>
<dbReference type="InterPro" id="IPR025246">
    <property type="entry name" value="IS30-like_HTH"/>
</dbReference>
<dbReference type="InterPro" id="IPR010921">
    <property type="entry name" value="Trp_repressor/repl_initiator"/>
</dbReference>
<reference evidence="2 3" key="1">
    <citation type="submission" date="2020-08" db="EMBL/GenBank/DDBJ databases">
        <title>Genomic Encyclopedia of Type Strains, Phase IV (KMG-IV): sequencing the most valuable type-strain genomes for metagenomic binning, comparative biology and taxonomic classification.</title>
        <authorList>
            <person name="Goeker M."/>
        </authorList>
    </citation>
    <scope>NUCLEOTIDE SEQUENCE [LARGE SCALE GENOMIC DNA]</scope>
    <source>
        <strain evidence="2 3">DSM 100211</strain>
    </source>
</reference>
<proteinExistence type="predicted"/>
<dbReference type="AlphaFoldDB" id="A0A7W6GLF9"/>
<keyword evidence="3" id="KW-1185">Reference proteome</keyword>
<dbReference type="Proteomes" id="UP000574761">
    <property type="component" value="Unassembled WGS sequence"/>
</dbReference>
<comment type="caution">
    <text evidence="2">The sequence shown here is derived from an EMBL/GenBank/DDBJ whole genome shotgun (WGS) entry which is preliminary data.</text>
</comment>
<dbReference type="SMART" id="SM00760">
    <property type="entry name" value="Bac_DnaA_C"/>
    <property type="match status" value="1"/>
</dbReference>
<evidence type="ECO:0000259" key="1">
    <source>
        <dbReference type="SMART" id="SM00760"/>
    </source>
</evidence>
<dbReference type="Gene3D" id="1.10.1750.10">
    <property type="match status" value="1"/>
</dbReference>
<dbReference type="SUPFAM" id="SSF46689">
    <property type="entry name" value="Homeodomain-like"/>
    <property type="match status" value="1"/>
</dbReference>
<dbReference type="GO" id="GO:0006275">
    <property type="term" value="P:regulation of DNA replication"/>
    <property type="evidence" value="ECO:0007669"/>
    <property type="project" value="InterPro"/>
</dbReference>
<dbReference type="GO" id="GO:0005524">
    <property type="term" value="F:ATP binding"/>
    <property type="evidence" value="ECO:0007669"/>
    <property type="project" value="InterPro"/>
</dbReference>
<organism evidence="2 3">
    <name type="scientific">Mycoplana azooxidifex</name>
    <dbReference type="NCBI Taxonomy" id="1636188"/>
    <lineage>
        <taxon>Bacteria</taxon>
        <taxon>Pseudomonadati</taxon>
        <taxon>Pseudomonadota</taxon>
        <taxon>Alphaproteobacteria</taxon>
        <taxon>Hyphomicrobiales</taxon>
        <taxon>Rhizobiaceae</taxon>
        <taxon>Mycoplana</taxon>
    </lineage>
</organism>
<protein>
    <submittedName>
        <fullName evidence="2">Transposase-like protein</fullName>
    </submittedName>
</protein>
<dbReference type="InterPro" id="IPR009057">
    <property type="entry name" value="Homeodomain-like_sf"/>
</dbReference>
<dbReference type="GO" id="GO:0043565">
    <property type="term" value="F:sequence-specific DNA binding"/>
    <property type="evidence" value="ECO:0007669"/>
    <property type="project" value="InterPro"/>
</dbReference>
<name>A0A7W6GLF9_9HYPH</name>
<dbReference type="GO" id="GO:0006270">
    <property type="term" value="P:DNA replication initiation"/>
    <property type="evidence" value="ECO:0007669"/>
    <property type="project" value="InterPro"/>
</dbReference>
<evidence type="ECO:0000313" key="2">
    <source>
        <dbReference type="EMBL" id="MBB3980116.1"/>
    </source>
</evidence>
<gene>
    <name evidence="2" type="ORF">GGQ64_005363</name>
</gene>
<sequence>MGKPDPAEYIKQRCTKALISHKELMAGVRRHDVSRLRQRLCVELNQVFGLSATRIGHLLGGRDHTTVIAAWRKFGHAGDARTRRRLTDDERDRLFELHAGGMSVADIARAIGCSHAAASTLLRPDVMARRVQNRREGLRKLRAANAELRAQHALP</sequence>
<dbReference type="SUPFAM" id="SSF48295">
    <property type="entry name" value="TrpR-like"/>
    <property type="match status" value="1"/>
</dbReference>
<dbReference type="RefSeq" id="WP_183808268.1">
    <property type="nucleotide sequence ID" value="NZ_JACIEE010000015.1"/>
</dbReference>
<dbReference type="Gene3D" id="1.10.10.60">
    <property type="entry name" value="Homeodomain-like"/>
    <property type="match status" value="1"/>
</dbReference>
<dbReference type="InterPro" id="IPR013159">
    <property type="entry name" value="DnaA_C"/>
</dbReference>